<comment type="similarity">
    <text evidence="2">Belongs to the NapC/NirT/NrfH family.</text>
</comment>
<keyword evidence="8" id="KW-0249">Electron transport</keyword>
<keyword evidence="7" id="KW-0479">Metal-binding</keyword>
<dbReference type="EMBL" id="CAADFG010000005">
    <property type="protein sequence ID" value="VFJ87841.1"/>
    <property type="molecule type" value="Genomic_DNA"/>
</dbReference>
<dbReference type="GO" id="GO:0009055">
    <property type="term" value="F:electron transfer activity"/>
    <property type="evidence" value="ECO:0007669"/>
    <property type="project" value="TreeGrafter"/>
</dbReference>
<name>A0A450U7P1_9GAMM</name>
<feature type="transmembrane region" description="Helical" evidence="12">
    <location>
        <begin position="69"/>
        <end position="90"/>
    </location>
</feature>
<evidence type="ECO:0000256" key="1">
    <source>
        <dbReference type="ARBA" id="ARBA00004236"/>
    </source>
</evidence>
<evidence type="ECO:0000313" key="15">
    <source>
        <dbReference type="EMBL" id="VFJ89552.1"/>
    </source>
</evidence>
<evidence type="ECO:0000256" key="9">
    <source>
        <dbReference type="ARBA" id="ARBA00022989"/>
    </source>
</evidence>
<organism evidence="14">
    <name type="scientific">Candidatus Kentrum eta</name>
    <dbReference type="NCBI Taxonomy" id="2126337"/>
    <lineage>
        <taxon>Bacteria</taxon>
        <taxon>Pseudomonadati</taxon>
        <taxon>Pseudomonadota</taxon>
        <taxon>Gammaproteobacteria</taxon>
        <taxon>Candidatus Kentrum</taxon>
    </lineage>
</organism>
<dbReference type="AlphaFoldDB" id="A0A450U7P1"/>
<evidence type="ECO:0000313" key="16">
    <source>
        <dbReference type="EMBL" id="VFJ96245.1"/>
    </source>
</evidence>
<keyword evidence="3" id="KW-0813">Transport</keyword>
<sequence>MLIYFVTMKLFRSRFSTNDASSWSTIRLLHTDSDYRYVQTCDIRAGIVASGYEHDNNNYRTIKIMRKRAAIAIFTIVIGVLIGLGAVAGLDTFLKYTSTLEFCSTTCHEMETVATEYLGSTHYKNNAGSRATCADCHVPRPLGAKLWHNMMGVREIYHTVMGTMDTRSKFEARRGQLAENEWRRLKETDSRECRACHSLDAMTITSQRDDARYWHSKAVEDGSTCMECHKGVVHQLPRPKKLGG</sequence>
<keyword evidence="10" id="KW-0408">Iron</keyword>
<dbReference type="EMBL" id="CAADFJ010000005">
    <property type="protein sequence ID" value="VFJ96245.1"/>
    <property type="molecule type" value="Genomic_DNA"/>
</dbReference>
<accession>A0A450U7P1</accession>
<evidence type="ECO:0000256" key="12">
    <source>
        <dbReference type="SAM" id="Phobius"/>
    </source>
</evidence>
<evidence type="ECO:0000256" key="7">
    <source>
        <dbReference type="ARBA" id="ARBA00022723"/>
    </source>
</evidence>
<protein>
    <submittedName>
        <fullName evidence="14">Cytochrome c-type protein NapC</fullName>
    </submittedName>
</protein>
<keyword evidence="11 12" id="KW-0472">Membrane</keyword>
<evidence type="ECO:0000256" key="3">
    <source>
        <dbReference type="ARBA" id="ARBA00022448"/>
    </source>
</evidence>
<dbReference type="GO" id="GO:0046872">
    <property type="term" value="F:metal ion binding"/>
    <property type="evidence" value="ECO:0007669"/>
    <property type="project" value="UniProtKB-KW"/>
</dbReference>
<proteinExistence type="inferred from homology"/>
<dbReference type="GO" id="GO:0009061">
    <property type="term" value="P:anaerobic respiration"/>
    <property type="evidence" value="ECO:0007669"/>
    <property type="project" value="TreeGrafter"/>
</dbReference>
<evidence type="ECO:0000256" key="4">
    <source>
        <dbReference type="ARBA" id="ARBA00022475"/>
    </source>
</evidence>
<keyword evidence="5" id="KW-0349">Heme</keyword>
<dbReference type="Pfam" id="PF03264">
    <property type="entry name" value="Cytochrom_NNT"/>
    <property type="match status" value="1"/>
</dbReference>
<dbReference type="InterPro" id="IPR038266">
    <property type="entry name" value="NapC/NirT_cytc_sf"/>
</dbReference>
<evidence type="ECO:0000313" key="14">
    <source>
        <dbReference type="EMBL" id="VFJ87841.1"/>
    </source>
</evidence>
<dbReference type="PANTHER" id="PTHR30333">
    <property type="entry name" value="CYTOCHROME C-TYPE PROTEIN"/>
    <property type="match status" value="1"/>
</dbReference>
<evidence type="ECO:0000256" key="6">
    <source>
        <dbReference type="ARBA" id="ARBA00022692"/>
    </source>
</evidence>
<evidence type="ECO:0000256" key="10">
    <source>
        <dbReference type="ARBA" id="ARBA00023004"/>
    </source>
</evidence>
<keyword evidence="6 12" id="KW-0812">Transmembrane</keyword>
<evidence type="ECO:0000256" key="11">
    <source>
        <dbReference type="ARBA" id="ARBA00023136"/>
    </source>
</evidence>
<dbReference type="InterPro" id="IPR005126">
    <property type="entry name" value="NapC/NirT_cyt_c_N"/>
</dbReference>
<keyword evidence="9 12" id="KW-1133">Transmembrane helix</keyword>
<comment type="subcellular location">
    <subcellularLocation>
        <location evidence="1">Cell membrane</location>
    </subcellularLocation>
</comment>
<dbReference type="SUPFAM" id="SSF48695">
    <property type="entry name" value="Multiheme cytochromes"/>
    <property type="match status" value="1"/>
</dbReference>
<dbReference type="GO" id="GO:0005886">
    <property type="term" value="C:plasma membrane"/>
    <property type="evidence" value="ECO:0007669"/>
    <property type="project" value="UniProtKB-SubCell"/>
</dbReference>
<keyword evidence="4" id="KW-1003">Cell membrane</keyword>
<evidence type="ECO:0000256" key="8">
    <source>
        <dbReference type="ARBA" id="ARBA00022982"/>
    </source>
</evidence>
<reference evidence="14" key="1">
    <citation type="submission" date="2019-02" db="EMBL/GenBank/DDBJ databases">
        <authorList>
            <person name="Gruber-Vodicka R. H."/>
            <person name="Seah K. B. B."/>
        </authorList>
    </citation>
    <scope>NUCLEOTIDE SEQUENCE</scope>
    <source>
        <strain evidence="16">BECK_SA2B12</strain>
        <strain evidence="14">BECK_SA2B15</strain>
        <strain evidence="15">BECK_SA2B20</strain>
    </source>
</reference>
<gene>
    <name evidence="14" type="ORF">BECKH772A_GA0070896_1000533</name>
    <name evidence="15" type="ORF">BECKH772B_GA0070898_1000533</name>
    <name evidence="16" type="ORF">BECKH772C_GA0070978_1000533</name>
</gene>
<evidence type="ECO:0000256" key="5">
    <source>
        <dbReference type="ARBA" id="ARBA00022617"/>
    </source>
</evidence>
<evidence type="ECO:0000256" key="2">
    <source>
        <dbReference type="ARBA" id="ARBA00007395"/>
    </source>
</evidence>
<dbReference type="EMBL" id="CAADFI010000005">
    <property type="protein sequence ID" value="VFJ89552.1"/>
    <property type="molecule type" value="Genomic_DNA"/>
</dbReference>
<feature type="domain" description="NapC/NirT cytochrome c N-terminal" evidence="13">
    <location>
        <begin position="69"/>
        <end position="238"/>
    </location>
</feature>
<dbReference type="Gene3D" id="1.10.3820.10">
    <property type="entry name" value="Di-heme elbow motif domain"/>
    <property type="match status" value="1"/>
</dbReference>
<dbReference type="PANTHER" id="PTHR30333:SF1">
    <property type="entry name" value="CYTOCHROME C-TYPE PROTEIN NAPC"/>
    <property type="match status" value="1"/>
</dbReference>
<dbReference type="InterPro" id="IPR051174">
    <property type="entry name" value="Cytochrome_c-type_ET"/>
</dbReference>
<dbReference type="InterPro" id="IPR036280">
    <property type="entry name" value="Multihaem_cyt_sf"/>
</dbReference>
<evidence type="ECO:0000259" key="13">
    <source>
        <dbReference type="Pfam" id="PF03264"/>
    </source>
</evidence>